<feature type="non-terminal residue" evidence="11">
    <location>
        <position position="1"/>
    </location>
</feature>
<keyword evidence="6" id="KW-0067">ATP-binding</keyword>
<feature type="domain" description="Alanyl-transfer RNA synthetases family profile" evidence="10">
    <location>
        <begin position="1"/>
        <end position="423"/>
    </location>
</feature>
<name>X0YXB6_9ZZZZ</name>
<evidence type="ECO:0000256" key="6">
    <source>
        <dbReference type="ARBA" id="ARBA00022840"/>
    </source>
</evidence>
<dbReference type="GO" id="GO:0002161">
    <property type="term" value="F:aminoacyl-tRNA deacylase activity"/>
    <property type="evidence" value="ECO:0007669"/>
    <property type="project" value="TreeGrafter"/>
</dbReference>
<keyword evidence="4" id="KW-0436">Ligase</keyword>
<evidence type="ECO:0000256" key="7">
    <source>
        <dbReference type="ARBA" id="ARBA00022884"/>
    </source>
</evidence>
<dbReference type="SUPFAM" id="SSF50447">
    <property type="entry name" value="Translation proteins"/>
    <property type="match status" value="1"/>
</dbReference>
<dbReference type="EMBL" id="BART01001034">
    <property type="protein sequence ID" value="GAG60900.1"/>
    <property type="molecule type" value="Genomic_DNA"/>
</dbReference>
<keyword evidence="8" id="KW-0648">Protein biosynthesis</keyword>
<reference evidence="11" key="1">
    <citation type="journal article" date="2014" name="Front. Microbiol.">
        <title>High frequency of phylogenetically diverse reductive dehalogenase-homologous genes in deep subseafloor sedimentary metagenomes.</title>
        <authorList>
            <person name="Kawai M."/>
            <person name="Futagami T."/>
            <person name="Toyoda A."/>
            <person name="Takaki Y."/>
            <person name="Nishi S."/>
            <person name="Hori S."/>
            <person name="Arai W."/>
            <person name="Tsubouchi T."/>
            <person name="Morono Y."/>
            <person name="Uchiyama I."/>
            <person name="Ito T."/>
            <person name="Fujiyama A."/>
            <person name="Inagaki F."/>
            <person name="Takami H."/>
        </authorList>
    </citation>
    <scope>NUCLEOTIDE SEQUENCE</scope>
    <source>
        <strain evidence="11">Expedition CK06-06</strain>
    </source>
</reference>
<protein>
    <recommendedName>
        <fullName evidence="2">alanine--tRNA ligase</fullName>
        <ecNumber evidence="2">6.1.1.7</ecNumber>
    </recommendedName>
</protein>
<evidence type="ECO:0000259" key="10">
    <source>
        <dbReference type="PROSITE" id="PS50860"/>
    </source>
</evidence>
<dbReference type="InterPro" id="IPR018162">
    <property type="entry name" value="Ala-tRNA-ligase_IIc_anticod-bd"/>
</dbReference>
<evidence type="ECO:0000256" key="3">
    <source>
        <dbReference type="ARBA" id="ARBA00022555"/>
    </source>
</evidence>
<evidence type="ECO:0000256" key="8">
    <source>
        <dbReference type="ARBA" id="ARBA00022917"/>
    </source>
</evidence>
<dbReference type="EC" id="6.1.1.7" evidence="2"/>
<dbReference type="SUPFAM" id="SSF101353">
    <property type="entry name" value="Putative anticodon-binding domain of alanyl-tRNA synthetase (AlaRS)"/>
    <property type="match status" value="1"/>
</dbReference>
<comment type="caution">
    <text evidence="11">The sequence shown here is derived from an EMBL/GenBank/DDBJ whole genome shotgun (WGS) entry which is preliminary data.</text>
</comment>
<dbReference type="InterPro" id="IPR018164">
    <property type="entry name" value="Ala-tRNA-synth_IIc_N"/>
</dbReference>
<dbReference type="InterPro" id="IPR018165">
    <property type="entry name" value="Ala-tRNA-synth_IIc_core"/>
</dbReference>
<keyword evidence="9" id="KW-0030">Aminoacyl-tRNA synthetase</keyword>
<proteinExistence type="inferred from homology"/>
<dbReference type="AlphaFoldDB" id="X0YXB6"/>
<dbReference type="GO" id="GO:0005829">
    <property type="term" value="C:cytosol"/>
    <property type="evidence" value="ECO:0007669"/>
    <property type="project" value="TreeGrafter"/>
</dbReference>
<dbReference type="InterPro" id="IPR002318">
    <property type="entry name" value="Ala-tRNA-lgiase_IIc"/>
</dbReference>
<dbReference type="Pfam" id="PF01411">
    <property type="entry name" value="tRNA-synt_2c"/>
    <property type="match status" value="1"/>
</dbReference>
<keyword evidence="5" id="KW-0547">Nucleotide-binding</keyword>
<sequence length="447" mass="51594">PNCDCSRFLEIWNLVFIQYNFDGKKYNELPQKNIDTGMGLERITAVLEGNPSVFKTSLFDGIMKKIKEISEEKINYKNGKKASLEFDKSTRIIADHARAIYFLISDGVTPSNEGRGYILRRIIRRAIRYGKLIGIEDYFLNDIGEAVVSEYSKIYPELLEKKEFSFNLIRDEEKRFTKTLKEGIKVLIQKINRIKKDNGKYLDPEDAFRLYDTFGFPVELTAEILNENNLKLNMEKFNDYLKEHAEKSKSKILFDKKIDSNLEIYRNISKNLEVEFIGYQRSKAKTVIENIIKIDKNGNKELTSKLYDGEKGEIILRETPFYGEKGGQIGDKGIIRKGENFFAVTDCKIPVEGINIHKGRVKKGELKVVDEVSAEVDYNSRKNISKNHTATHLLHWVLRNVFGNEIKQCGSFVGEDRFRFDYSIYTAPSSTSRLAEILFKILSLASR</sequence>
<dbReference type="PANTHER" id="PTHR11777:SF9">
    <property type="entry name" value="ALANINE--TRNA LIGASE, CYTOPLASMIC"/>
    <property type="match status" value="1"/>
</dbReference>
<dbReference type="GO" id="GO:0005524">
    <property type="term" value="F:ATP binding"/>
    <property type="evidence" value="ECO:0007669"/>
    <property type="project" value="UniProtKB-KW"/>
</dbReference>
<dbReference type="InterPro" id="IPR050058">
    <property type="entry name" value="Ala-tRNA_ligase"/>
</dbReference>
<dbReference type="GO" id="GO:0004813">
    <property type="term" value="F:alanine-tRNA ligase activity"/>
    <property type="evidence" value="ECO:0007669"/>
    <property type="project" value="UniProtKB-EC"/>
</dbReference>
<organism evidence="11">
    <name type="scientific">marine sediment metagenome</name>
    <dbReference type="NCBI Taxonomy" id="412755"/>
    <lineage>
        <taxon>unclassified sequences</taxon>
        <taxon>metagenomes</taxon>
        <taxon>ecological metagenomes</taxon>
    </lineage>
</organism>
<dbReference type="Gene3D" id="3.30.980.10">
    <property type="entry name" value="Threonyl-trna Synthetase, Chain A, domain 2"/>
    <property type="match status" value="1"/>
</dbReference>
<dbReference type="InterPro" id="IPR045864">
    <property type="entry name" value="aa-tRNA-synth_II/BPL/LPL"/>
</dbReference>
<dbReference type="GO" id="GO:0000049">
    <property type="term" value="F:tRNA binding"/>
    <property type="evidence" value="ECO:0007669"/>
    <property type="project" value="UniProtKB-KW"/>
</dbReference>
<evidence type="ECO:0000256" key="9">
    <source>
        <dbReference type="ARBA" id="ARBA00023146"/>
    </source>
</evidence>
<keyword evidence="7" id="KW-0694">RNA-binding</keyword>
<accession>X0YXB6</accession>
<evidence type="ECO:0000256" key="4">
    <source>
        <dbReference type="ARBA" id="ARBA00022598"/>
    </source>
</evidence>
<comment type="similarity">
    <text evidence="1">Belongs to the class-II aminoacyl-tRNA synthetase family.</text>
</comment>
<evidence type="ECO:0000256" key="5">
    <source>
        <dbReference type="ARBA" id="ARBA00022741"/>
    </source>
</evidence>
<dbReference type="InterPro" id="IPR009000">
    <property type="entry name" value="Transl_B-barrel_sf"/>
</dbReference>
<dbReference type="PANTHER" id="PTHR11777">
    <property type="entry name" value="ALANYL-TRNA SYNTHETASE"/>
    <property type="match status" value="1"/>
</dbReference>
<dbReference type="Gene3D" id="3.30.930.10">
    <property type="entry name" value="Bira Bifunctional Protein, Domain 2"/>
    <property type="match status" value="1"/>
</dbReference>
<gene>
    <name evidence="11" type="ORF">S01H4_04007</name>
</gene>
<dbReference type="InterPro" id="IPR018163">
    <property type="entry name" value="Thr/Ala-tRNA-synth_IIc_edit"/>
</dbReference>
<evidence type="ECO:0000256" key="1">
    <source>
        <dbReference type="ARBA" id="ARBA00008226"/>
    </source>
</evidence>
<dbReference type="PRINTS" id="PR00980">
    <property type="entry name" value="TRNASYNTHALA"/>
</dbReference>
<dbReference type="SUPFAM" id="SSF55186">
    <property type="entry name" value="ThrRS/AlaRS common domain"/>
    <property type="match status" value="1"/>
</dbReference>
<keyword evidence="3" id="KW-0820">tRNA-binding</keyword>
<dbReference type="GO" id="GO:0006419">
    <property type="term" value="P:alanyl-tRNA aminoacylation"/>
    <property type="evidence" value="ECO:0007669"/>
    <property type="project" value="InterPro"/>
</dbReference>
<evidence type="ECO:0000313" key="11">
    <source>
        <dbReference type="EMBL" id="GAG60900.1"/>
    </source>
</evidence>
<dbReference type="PROSITE" id="PS50860">
    <property type="entry name" value="AA_TRNA_LIGASE_II_ALA"/>
    <property type="match status" value="1"/>
</dbReference>
<dbReference type="SUPFAM" id="SSF55681">
    <property type="entry name" value="Class II aaRS and biotin synthetases"/>
    <property type="match status" value="1"/>
</dbReference>
<evidence type="ECO:0000256" key="2">
    <source>
        <dbReference type="ARBA" id="ARBA00013168"/>
    </source>
</evidence>
<dbReference type="Gene3D" id="2.40.30.130">
    <property type="match status" value="1"/>
</dbReference>